<dbReference type="EMBL" id="HG002021">
    <property type="protein sequence ID" value="CDF39294.1"/>
    <property type="molecule type" value="Genomic_DNA"/>
</dbReference>
<proteinExistence type="predicted"/>
<gene>
    <name evidence="1" type="ORF">CHC_T00000231001</name>
</gene>
<dbReference type="GeneID" id="17326928"/>
<dbReference type="RefSeq" id="XP_005719205.1">
    <property type="nucleotide sequence ID" value="XM_005719148.1"/>
</dbReference>
<evidence type="ECO:0000313" key="1">
    <source>
        <dbReference type="EMBL" id="CDF39294.1"/>
    </source>
</evidence>
<accession>R7QMG8</accession>
<dbReference type="Gramene" id="CDF39294">
    <property type="protein sequence ID" value="CDF39294"/>
    <property type="gene ID" value="CHC_T00000231001"/>
</dbReference>
<protein>
    <submittedName>
        <fullName evidence="1">Uncharacterized protein</fullName>
    </submittedName>
</protein>
<name>R7QMG8_CHOCR</name>
<reference evidence="2" key="1">
    <citation type="journal article" date="2013" name="Proc. Natl. Acad. Sci. U.S.A.">
        <title>Genome structure and metabolic features in the red seaweed Chondrus crispus shed light on evolution of the Archaeplastida.</title>
        <authorList>
            <person name="Collen J."/>
            <person name="Porcel B."/>
            <person name="Carre W."/>
            <person name="Ball S.G."/>
            <person name="Chaparro C."/>
            <person name="Tonon T."/>
            <person name="Barbeyron T."/>
            <person name="Michel G."/>
            <person name="Noel B."/>
            <person name="Valentin K."/>
            <person name="Elias M."/>
            <person name="Artiguenave F."/>
            <person name="Arun A."/>
            <person name="Aury J.M."/>
            <person name="Barbosa-Neto J.F."/>
            <person name="Bothwell J.H."/>
            <person name="Bouget F.Y."/>
            <person name="Brillet L."/>
            <person name="Cabello-Hurtado F."/>
            <person name="Capella-Gutierrez S."/>
            <person name="Charrier B."/>
            <person name="Cladiere L."/>
            <person name="Cock J.M."/>
            <person name="Coelho S.M."/>
            <person name="Colleoni C."/>
            <person name="Czjzek M."/>
            <person name="Da Silva C."/>
            <person name="Delage L."/>
            <person name="Denoeud F."/>
            <person name="Deschamps P."/>
            <person name="Dittami S.M."/>
            <person name="Gabaldon T."/>
            <person name="Gachon C.M."/>
            <person name="Groisillier A."/>
            <person name="Herve C."/>
            <person name="Jabbari K."/>
            <person name="Katinka M."/>
            <person name="Kloareg B."/>
            <person name="Kowalczyk N."/>
            <person name="Labadie K."/>
            <person name="Leblanc C."/>
            <person name="Lopez P.J."/>
            <person name="McLachlan D.H."/>
            <person name="Meslet-Cladiere L."/>
            <person name="Moustafa A."/>
            <person name="Nehr Z."/>
            <person name="Nyvall Collen P."/>
            <person name="Panaud O."/>
            <person name="Partensky F."/>
            <person name="Poulain J."/>
            <person name="Rensing S.A."/>
            <person name="Rousvoal S."/>
            <person name="Samson G."/>
            <person name="Symeonidi A."/>
            <person name="Weissenbach J."/>
            <person name="Zambounis A."/>
            <person name="Wincker P."/>
            <person name="Boyen C."/>
        </authorList>
    </citation>
    <scope>NUCLEOTIDE SEQUENCE [LARGE SCALE GENOMIC DNA]</scope>
    <source>
        <strain evidence="2">cv. Stackhouse</strain>
    </source>
</reference>
<organism evidence="1 2">
    <name type="scientific">Chondrus crispus</name>
    <name type="common">Carrageen Irish moss</name>
    <name type="synonym">Polymorpha crispa</name>
    <dbReference type="NCBI Taxonomy" id="2769"/>
    <lineage>
        <taxon>Eukaryota</taxon>
        <taxon>Rhodophyta</taxon>
        <taxon>Florideophyceae</taxon>
        <taxon>Rhodymeniophycidae</taxon>
        <taxon>Gigartinales</taxon>
        <taxon>Gigartinaceae</taxon>
        <taxon>Chondrus</taxon>
    </lineage>
</organism>
<keyword evidence="2" id="KW-1185">Reference proteome</keyword>
<dbReference type="KEGG" id="ccp:CHC_T00000231001"/>
<dbReference type="Proteomes" id="UP000012073">
    <property type="component" value="Unassembled WGS sequence"/>
</dbReference>
<evidence type="ECO:0000313" key="2">
    <source>
        <dbReference type="Proteomes" id="UP000012073"/>
    </source>
</evidence>
<sequence length="33" mass="3764">MTQVVLVTCNQWQCLREAHVSLCEAPVSRHPEV</sequence>
<dbReference type="AlphaFoldDB" id="R7QMG8"/>